<evidence type="ECO:0000259" key="1">
    <source>
        <dbReference type="PROSITE" id="PS50035"/>
    </source>
</evidence>
<dbReference type="SMART" id="SM00155">
    <property type="entry name" value="PLDc"/>
    <property type="match status" value="2"/>
</dbReference>
<evidence type="ECO:0000313" key="3">
    <source>
        <dbReference type="Proteomes" id="UP000001231"/>
    </source>
</evidence>
<dbReference type="KEGG" id="kko:Kkor_1317"/>
<protein>
    <submittedName>
        <fullName evidence="2">Phospholipase D/Transphosphatidylase</fullName>
    </submittedName>
</protein>
<dbReference type="PROSITE" id="PS50035">
    <property type="entry name" value="PLD"/>
    <property type="match status" value="2"/>
</dbReference>
<dbReference type="Pfam" id="PF13091">
    <property type="entry name" value="PLDc_2"/>
    <property type="match status" value="2"/>
</dbReference>
<dbReference type="CDD" id="cd09159">
    <property type="entry name" value="PLDc_ybhO_like_2"/>
    <property type="match status" value="1"/>
</dbReference>
<name>C7RBU1_KANKD</name>
<dbReference type="Proteomes" id="UP000001231">
    <property type="component" value="Chromosome"/>
</dbReference>
<dbReference type="SUPFAM" id="SSF56024">
    <property type="entry name" value="Phospholipase D/nuclease"/>
    <property type="match status" value="2"/>
</dbReference>
<dbReference type="InterPro" id="IPR025202">
    <property type="entry name" value="PLD-like_dom"/>
</dbReference>
<dbReference type="GO" id="GO:0030572">
    <property type="term" value="F:phosphatidyltransferase activity"/>
    <property type="evidence" value="ECO:0007669"/>
    <property type="project" value="UniProtKB-ARBA"/>
</dbReference>
<dbReference type="GO" id="GO:0032049">
    <property type="term" value="P:cardiolipin biosynthetic process"/>
    <property type="evidence" value="ECO:0007669"/>
    <property type="project" value="UniProtKB-ARBA"/>
</dbReference>
<dbReference type="EMBL" id="CP001707">
    <property type="protein sequence ID" value="ACV26733.1"/>
    <property type="molecule type" value="Genomic_DNA"/>
</dbReference>
<reference evidence="2 3" key="1">
    <citation type="journal article" date="2009" name="Stand. Genomic Sci.">
        <title>Complete genome sequence of Kangiella koreensis type strain (SW-125).</title>
        <authorList>
            <person name="Han C."/>
            <person name="Sikorski J."/>
            <person name="Lapidus A."/>
            <person name="Nolan M."/>
            <person name="Glavina Del Rio T."/>
            <person name="Tice H."/>
            <person name="Cheng J.F."/>
            <person name="Lucas S."/>
            <person name="Chen F."/>
            <person name="Copeland A."/>
            <person name="Ivanova N."/>
            <person name="Mavromatis K."/>
            <person name="Ovchinnikova G."/>
            <person name="Pati A."/>
            <person name="Bruce D."/>
            <person name="Goodwin L."/>
            <person name="Pitluck S."/>
            <person name="Chen A."/>
            <person name="Palaniappan K."/>
            <person name="Land M."/>
            <person name="Hauser L."/>
            <person name="Chang Y.J."/>
            <person name="Jeffries C.D."/>
            <person name="Chain P."/>
            <person name="Saunders E."/>
            <person name="Brettin T."/>
            <person name="Goker M."/>
            <person name="Tindall B.J."/>
            <person name="Bristow J."/>
            <person name="Eisen J.A."/>
            <person name="Markowitz V."/>
            <person name="Hugenholtz P."/>
            <person name="Kyrpides N.C."/>
            <person name="Klenk H.P."/>
            <person name="Detter J.C."/>
        </authorList>
    </citation>
    <scope>NUCLEOTIDE SEQUENCE [LARGE SCALE GENOMIC DNA]</scope>
    <source>
        <strain evidence="3">DSM 16069 / KCTC 12182 / SW-125</strain>
    </source>
</reference>
<feature type="domain" description="PLD phosphodiesterase" evidence="1">
    <location>
        <begin position="122"/>
        <end position="149"/>
    </location>
</feature>
<dbReference type="eggNOG" id="COG1502">
    <property type="taxonomic scope" value="Bacteria"/>
</dbReference>
<dbReference type="Gene3D" id="3.30.870.10">
    <property type="entry name" value="Endonuclease Chain A"/>
    <property type="match status" value="2"/>
</dbReference>
<dbReference type="InParanoid" id="C7RBU1"/>
<dbReference type="PANTHER" id="PTHR21248">
    <property type="entry name" value="CARDIOLIPIN SYNTHASE"/>
    <property type="match status" value="1"/>
</dbReference>
<feature type="domain" description="PLD phosphodiesterase" evidence="1">
    <location>
        <begin position="290"/>
        <end position="317"/>
    </location>
</feature>
<dbReference type="FunCoup" id="C7RBU1">
    <property type="interactions" value="84"/>
</dbReference>
<keyword evidence="3" id="KW-1185">Reference proteome</keyword>
<accession>C7RBU1</accession>
<dbReference type="CDD" id="cd09110">
    <property type="entry name" value="PLDc_CLS_1"/>
    <property type="match status" value="1"/>
</dbReference>
<dbReference type="InterPro" id="IPR001736">
    <property type="entry name" value="PLipase_D/transphosphatidylase"/>
</dbReference>
<dbReference type="HOGENOM" id="CLU_038053_0_2_6"/>
<sequence length="377" mass="44251">MKSTSCEKKCAPNKGEISTSPSVNSFQLFTEGDDLYSSMLTAITGAKEAIRLESYIFSDDSIGSQFCEALAERARAGIKVRVHIDAAGSLFWFSRKMQHQLRSNYVELHWFHRWSWHKPWRYNRRNHRKLLVVDNHVAFLGGFNIHKENSQAMYGDLRWRDTHISIRGPLVEVASQLFDSFWQRRLYWLPEQEQEQQGGRLLHNHTRTCRHRLRCIYSGAFANAKKYIYLTTPYFVPDSYTLEQLRKAAERGVDVRLLLPRKSDVRITSWAAHHVYASLFAFGVRVYEYLPRVLHAKTVVIDDDWIIVGTANLDYRSLFINYEINLEATDRKLAAELKEQFLQDLSQSEFILSRNWERRGLKSRCLELLAIILKRWL</sequence>
<proteinExistence type="predicted"/>
<organism evidence="2 3">
    <name type="scientific">Kangiella koreensis (strain DSM 16069 / JCM 12317 / KCTC 12182 / SW-125)</name>
    <dbReference type="NCBI Taxonomy" id="523791"/>
    <lineage>
        <taxon>Bacteria</taxon>
        <taxon>Pseudomonadati</taxon>
        <taxon>Pseudomonadota</taxon>
        <taxon>Gammaproteobacteria</taxon>
        <taxon>Kangiellales</taxon>
        <taxon>Kangiellaceae</taxon>
        <taxon>Kangiella</taxon>
    </lineage>
</organism>
<evidence type="ECO:0000313" key="2">
    <source>
        <dbReference type="EMBL" id="ACV26733.1"/>
    </source>
</evidence>
<dbReference type="RefSeq" id="WP_012801247.1">
    <property type="nucleotide sequence ID" value="NC_013166.1"/>
</dbReference>
<dbReference type="AlphaFoldDB" id="C7RBU1"/>
<gene>
    <name evidence="2" type="ordered locus">Kkor_1317</name>
</gene>
<dbReference type="PANTHER" id="PTHR21248:SF22">
    <property type="entry name" value="PHOSPHOLIPASE D"/>
    <property type="match status" value="1"/>
</dbReference>
<dbReference type="STRING" id="523791.Kkor_1317"/>